<evidence type="ECO:0000313" key="1">
    <source>
        <dbReference type="EMBL" id="EME43331.1"/>
    </source>
</evidence>
<keyword evidence="2" id="KW-1185">Reference proteome</keyword>
<dbReference type="AlphaFoldDB" id="M2YMZ6"/>
<dbReference type="EMBL" id="KB446540">
    <property type="protein sequence ID" value="EME43331.1"/>
    <property type="molecule type" value="Genomic_DNA"/>
</dbReference>
<protein>
    <submittedName>
        <fullName evidence="1">Uncharacterized protein</fullName>
    </submittedName>
</protein>
<organism evidence="1 2">
    <name type="scientific">Dothistroma septosporum (strain NZE10 / CBS 128990)</name>
    <name type="common">Red band needle blight fungus</name>
    <name type="synonym">Mycosphaerella pini</name>
    <dbReference type="NCBI Taxonomy" id="675120"/>
    <lineage>
        <taxon>Eukaryota</taxon>
        <taxon>Fungi</taxon>
        <taxon>Dikarya</taxon>
        <taxon>Ascomycota</taxon>
        <taxon>Pezizomycotina</taxon>
        <taxon>Dothideomycetes</taxon>
        <taxon>Dothideomycetidae</taxon>
        <taxon>Mycosphaerellales</taxon>
        <taxon>Mycosphaerellaceae</taxon>
        <taxon>Dothistroma</taxon>
    </lineage>
</organism>
<evidence type="ECO:0000313" key="2">
    <source>
        <dbReference type="Proteomes" id="UP000016933"/>
    </source>
</evidence>
<reference evidence="1 2" key="2">
    <citation type="journal article" date="2012" name="PLoS Pathog.">
        <title>Diverse lifestyles and strategies of plant pathogenesis encoded in the genomes of eighteen Dothideomycetes fungi.</title>
        <authorList>
            <person name="Ohm R.A."/>
            <person name="Feau N."/>
            <person name="Henrissat B."/>
            <person name="Schoch C.L."/>
            <person name="Horwitz B.A."/>
            <person name="Barry K.W."/>
            <person name="Condon B.J."/>
            <person name="Copeland A.C."/>
            <person name="Dhillon B."/>
            <person name="Glaser F."/>
            <person name="Hesse C.N."/>
            <person name="Kosti I."/>
            <person name="LaButti K."/>
            <person name="Lindquist E.A."/>
            <person name="Lucas S."/>
            <person name="Salamov A.A."/>
            <person name="Bradshaw R.E."/>
            <person name="Ciuffetti L."/>
            <person name="Hamelin R.C."/>
            <person name="Kema G.H.J."/>
            <person name="Lawrence C."/>
            <person name="Scott J.A."/>
            <person name="Spatafora J.W."/>
            <person name="Turgeon B.G."/>
            <person name="de Wit P.J.G.M."/>
            <person name="Zhong S."/>
            <person name="Goodwin S.B."/>
            <person name="Grigoriev I.V."/>
        </authorList>
    </citation>
    <scope>NUCLEOTIDE SEQUENCE [LARGE SCALE GENOMIC DNA]</scope>
    <source>
        <strain evidence="2">NZE10 / CBS 128990</strain>
    </source>
</reference>
<reference evidence="2" key="1">
    <citation type="journal article" date="2012" name="PLoS Genet.">
        <title>The genomes of the fungal plant pathogens Cladosporium fulvum and Dothistroma septosporum reveal adaptation to different hosts and lifestyles but also signatures of common ancestry.</title>
        <authorList>
            <person name="de Wit P.J.G.M."/>
            <person name="van der Burgt A."/>
            <person name="Oekmen B."/>
            <person name="Stergiopoulos I."/>
            <person name="Abd-Elsalam K.A."/>
            <person name="Aerts A.L."/>
            <person name="Bahkali A.H."/>
            <person name="Beenen H.G."/>
            <person name="Chettri P."/>
            <person name="Cox M.P."/>
            <person name="Datema E."/>
            <person name="de Vries R.P."/>
            <person name="Dhillon B."/>
            <person name="Ganley A.R."/>
            <person name="Griffiths S.A."/>
            <person name="Guo Y."/>
            <person name="Hamelin R.C."/>
            <person name="Henrissat B."/>
            <person name="Kabir M.S."/>
            <person name="Jashni M.K."/>
            <person name="Kema G."/>
            <person name="Klaubauf S."/>
            <person name="Lapidus A."/>
            <person name="Levasseur A."/>
            <person name="Lindquist E."/>
            <person name="Mehrabi R."/>
            <person name="Ohm R.A."/>
            <person name="Owen T.J."/>
            <person name="Salamov A."/>
            <person name="Schwelm A."/>
            <person name="Schijlen E."/>
            <person name="Sun H."/>
            <person name="van den Burg H.A."/>
            <person name="van Ham R.C.H.J."/>
            <person name="Zhang S."/>
            <person name="Goodwin S.B."/>
            <person name="Grigoriev I.V."/>
            <person name="Collemare J."/>
            <person name="Bradshaw R.E."/>
        </authorList>
    </citation>
    <scope>NUCLEOTIDE SEQUENCE [LARGE SCALE GENOMIC DNA]</scope>
    <source>
        <strain evidence="2">NZE10 / CBS 128990</strain>
    </source>
</reference>
<sequence>MPLPLARVTETLFNGLRDASVRHAAVFQDVDCNRLAEIRFMCESLLPNLTVALVLIWLLDLAFRLRMTRSSMPKGRADQQDED</sequence>
<accession>M2YMZ6</accession>
<gene>
    <name evidence="1" type="ORF">DOTSEDRAFT_72669</name>
</gene>
<proteinExistence type="predicted"/>
<name>M2YMZ6_DOTSN</name>
<dbReference type="HOGENOM" id="CLU_2542557_0_0_1"/>
<dbReference type="Proteomes" id="UP000016933">
    <property type="component" value="Unassembled WGS sequence"/>
</dbReference>